<dbReference type="GO" id="GO:0019120">
    <property type="term" value="F:hydrolase activity, acting on acid halide bonds, in C-halide compounds"/>
    <property type="evidence" value="ECO:0007669"/>
    <property type="project" value="InterPro"/>
</dbReference>
<organism evidence="3 4">
    <name type="scientific">Cercospora berteroae</name>
    <dbReference type="NCBI Taxonomy" id="357750"/>
    <lineage>
        <taxon>Eukaryota</taxon>
        <taxon>Fungi</taxon>
        <taxon>Dikarya</taxon>
        <taxon>Ascomycota</taxon>
        <taxon>Pezizomycotina</taxon>
        <taxon>Dothideomycetes</taxon>
        <taxon>Dothideomycetidae</taxon>
        <taxon>Mycosphaerellales</taxon>
        <taxon>Mycosphaerellaceae</taxon>
        <taxon>Cercospora</taxon>
    </lineage>
</organism>
<evidence type="ECO:0008006" key="5">
    <source>
        <dbReference type="Google" id="ProtNLM"/>
    </source>
</evidence>
<evidence type="ECO:0000313" key="3">
    <source>
        <dbReference type="EMBL" id="PPJ50002.1"/>
    </source>
</evidence>
<reference evidence="4" key="1">
    <citation type="journal article" date="2017" name="bioRxiv">
        <title>Conservation of a gene cluster reveals novel cercosporin biosynthetic mechanisms and extends production to the genus Colletotrichum.</title>
        <authorList>
            <person name="de Jonge R."/>
            <person name="Ebert M.K."/>
            <person name="Huitt-Roehl C.R."/>
            <person name="Pal P."/>
            <person name="Suttle J.C."/>
            <person name="Spanner R.E."/>
            <person name="Neubauer J.D."/>
            <person name="Jurick W.M.II."/>
            <person name="Stott K.A."/>
            <person name="Secor G.A."/>
            <person name="Thomma B.P.H.J."/>
            <person name="Van de Peer Y."/>
            <person name="Townsend C.A."/>
            <person name="Bolton M.D."/>
        </authorList>
    </citation>
    <scope>NUCLEOTIDE SEQUENCE [LARGE SCALE GENOMIC DNA]</scope>
    <source>
        <strain evidence="4">CBS538.71</strain>
    </source>
</reference>
<dbReference type="SFLD" id="SFLDG01129">
    <property type="entry name" value="C1.5:_HAD__Beta-PGM__Phosphata"/>
    <property type="match status" value="1"/>
</dbReference>
<comment type="caution">
    <text evidence="3">The sequence shown here is derived from an EMBL/GenBank/DDBJ whole genome shotgun (WGS) entry which is preliminary data.</text>
</comment>
<dbReference type="SFLD" id="SFLDS00003">
    <property type="entry name" value="Haloacid_Dehalogenase"/>
    <property type="match status" value="1"/>
</dbReference>
<dbReference type="Proteomes" id="UP000237631">
    <property type="component" value="Unassembled WGS sequence"/>
</dbReference>
<proteinExistence type="inferred from homology"/>
<evidence type="ECO:0000256" key="2">
    <source>
        <dbReference type="ARBA" id="ARBA00022801"/>
    </source>
</evidence>
<dbReference type="PANTHER" id="PTHR43316:SF3">
    <property type="entry name" value="HALOACID DEHALOGENASE, TYPE II (AFU_ORTHOLOGUE AFUA_2G07750)-RELATED"/>
    <property type="match status" value="1"/>
</dbReference>
<keyword evidence="4" id="KW-1185">Reference proteome</keyword>
<sequence length="278" mass="31368">MSFQNPQPKALFFDVFGTCVDWRTTVTDALESACSQALNRPTSSIATRIRLNTDGLTKQDWGNIAQEWRNSYLKFTRSIASDPTIPYKTVDQHHLDSLREILIGHELIFPRDGDVPAELVHDGSLFDEQDLVNLSLIWHRLAPWPDTVQGLHDLNKKFSTITLSNGNVSLLEDMVKHGGMPFTHIYSAEMFQSYKPSPKVYLGAADKMGLQPAECMMVAAHLDDLKYAKQTGFRTLYVERSQEERLPELLDEGIPDVWVKLEEEGFVEAARKLGIGSS</sequence>
<gene>
    <name evidence="3" type="ORF">CBER1_04752</name>
</gene>
<dbReference type="AlphaFoldDB" id="A0A2S6BRA8"/>
<dbReference type="NCBIfam" id="TIGR01493">
    <property type="entry name" value="HAD-SF-IA-v2"/>
    <property type="match status" value="1"/>
</dbReference>
<dbReference type="Pfam" id="PF00702">
    <property type="entry name" value="Hydrolase"/>
    <property type="match status" value="1"/>
</dbReference>
<name>A0A2S6BRA8_9PEZI</name>
<dbReference type="InterPro" id="IPR006439">
    <property type="entry name" value="HAD-SF_hydro_IA"/>
</dbReference>
<accession>A0A2S6BRA8</accession>
<keyword evidence="2" id="KW-0378">Hydrolase</keyword>
<dbReference type="Gene3D" id="3.40.50.1000">
    <property type="entry name" value="HAD superfamily/HAD-like"/>
    <property type="match status" value="1"/>
</dbReference>
<dbReference type="InterPro" id="IPR051540">
    <property type="entry name" value="S-2-haloacid_dehalogenase"/>
</dbReference>
<dbReference type="PANTHER" id="PTHR43316">
    <property type="entry name" value="HYDROLASE, HALOACID DELAHOGENASE-RELATED"/>
    <property type="match status" value="1"/>
</dbReference>
<comment type="similarity">
    <text evidence="1">Belongs to the HAD-like hydrolase superfamily. S-2-haloalkanoic acid dehalogenase family.</text>
</comment>
<dbReference type="EMBL" id="PNEN01001795">
    <property type="protein sequence ID" value="PPJ50002.1"/>
    <property type="molecule type" value="Genomic_DNA"/>
</dbReference>
<dbReference type="STRING" id="357750.A0A2S6BRA8"/>
<protein>
    <recommendedName>
        <fullName evidence="5">Haloacid dehalogenase</fullName>
    </recommendedName>
</protein>
<evidence type="ECO:0000256" key="1">
    <source>
        <dbReference type="ARBA" id="ARBA00008106"/>
    </source>
</evidence>
<dbReference type="OrthoDB" id="40579at2759"/>
<dbReference type="InterPro" id="IPR036412">
    <property type="entry name" value="HAD-like_sf"/>
</dbReference>
<dbReference type="SUPFAM" id="SSF56784">
    <property type="entry name" value="HAD-like"/>
    <property type="match status" value="1"/>
</dbReference>
<dbReference type="GO" id="GO:0016791">
    <property type="term" value="F:phosphatase activity"/>
    <property type="evidence" value="ECO:0007669"/>
    <property type="project" value="UniProtKB-ARBA"/>
</dbReference>
<dbReference type="InterPro" id="IPR006328">
    <property type="entry name" value="2-HAD"/>
</dbReference>
<dbReference type="NCBIfam" id="TIGR01428">
    <property type="entry name" value="HAD_type_II"/>
    <property type="match status" value="1"/>
</dbReference>
<dbReference type="InterPro" id="IPR023198">
    <property type="entry name" value="PGP-like_dom2"/>
</dbReference>
<evidence type="ECO:0000313" key="4">
    <source>
        <dbReference type="Proteomes" id="UP000237631"/>
    </source>
</evidence>
<dbReference type="Gene3D" id="1.10.150.240">
    <property type="entry name" value="Putative phosphatase, domain 2"/>
    <property type="match status" value="1"/>
</dbReference>
<dbReference type="InterPro" id="IPR023214">
    <property type="entry name" value="HAD_sf"/>
</dbReference>